<gene>
    <name evidence="2" type="ORF">M430DRAFT_35029</name>
</gene>
<evidence type="ECO:0000313" key="3">
    <source>
        <dbReference type="Proteomes" id="UP000241818"/>
    </source>
</evidence>
<dbReference type="AlphaFoldDB" id="A0A2T3B1T8"/>
<dbReference type="GeneID" id="36574744"/>
<protein>
    <submittedName>
        <fullName evidence="2">Uncharacterized protein</fullName>
    </submittedName>
</protein>
<dbReference type="Proteomes" id="UP000241818">
    <property type="component" value="Unassembled WGS sequence"/>
</dbReference>
<accession>A0A2T3B1T8</accession>
<proteinExistence type="predicted"/>
<dbReference type="EMBL" id="KZ679011">
    <property type="protein sequence ID" value="PSS18517.1"/>
    <property type="molecule type" value="Genomic_DNA"/>
</dbReference>
<evidence type="ECO:0000313" key="2">
    <source>
        <dbReference type="EMBL" id="PSS18517.1"/>
    </source>
</evidence>
<dbReference type="InParanoid" id="A0A2T3B1T8"/>
<name>A0A2T3B1T8_AMORE</name>
<dbReference type="RefSeq" id="XP_024720869.1">
    <property type="nucleotide sequence ID" value="XM_024866663.1"/>
</dbReference>
<organism evidence="2 3">
    <name type="scientific">Amorphotheca resinae ATCC 22711</name>
    <dbReference type="NCBI Taxonomy" id="857342"/>
    <lineage>
        <taxon>Eukaryota</taxon>
        <taxon>Fungi</taxon>
        <taxon>Dikarya</taxon>
        <taxon>Ascomycota</taxon>
        <taxon>Pezizomycotina</taxon>
        <taxon>Leotiomycetes</taxon>
        <taxon>Helotiales</taxon>
        <taxon>Amorphothecaceae</taxon>
        <taxon>Amorphotheca</taxon>
    </lineage>
</organism>
<keyword evidence="3" id="KW-1185">Reference proteome</keyword>
<feature type="region of interest" description="Disordered" evidence="1">
    <location>
        <begin position="61"/>
        <end position="89"/>
    </location>
</feature>
<evidence type="ECO:0000256" key="1">
    <source>
        <dbReference type="SAM" id="MobiDB-lite"/>
    </source>
</evidence>
<sequence>MECWSKSGKALFMLQFLPCRSSRGRLVLLSRPTTGEVDKDTRYSRIIRRRMVTKSCNGLFKRGREAHSSPGSLGSSTSGEVDEGSAGGSWLQHDAMADWISNVAPRVHHAKRQREAHIWKVVLCWKRS</sequence>
<reference evidence="2 3" key="1">
    <citation type="journal article" date="2018" name="New Phytol.">
        <title>Comparative genomics and transcriptomics depict ericoid mycorrhizal fungi as versatile saprotrophs and plant mutualists.</title>
        <authorList>
            <person name="Martino E."/>
            <person name="Morin E."/>
            <person name="Grelet G.A."/>
            <person name="Kuo A."/>
            <person name="Kohler A."/>
            <person name="Daghino S."/>
            <person name="Barry K.W."/>
            <person name="Cichocki N."/>
            <person name="Clum A."/>
            <person name="Dockter R.B."/>
            <person name="Hainaut M."/>
            <person name="Kuo R.C."/>
            <person name="LaButti K."/>
            <person name="Lindahl B.D."/>
            <person name="Lindquist E.A."/>
            <person name="Lipzen A."/>
            <person name="Khouja H.R."/>
            <person name="Magnuson J."/>
            <person name="Murat C."/>
            <person name="Ohm R.A."/>
            <person name="Singer S.W."/>
            <person name="Spatafora J.W."/>
            <person name="Wang M."/>
            <person name="Veneault-Fourrey C."/>
            <person name="Henrissat B."/>
            <person name="Grigoriev I.V."/>
            <person name="Martin F.M."/>
            <person name="Perotto S."/>
        </authorList>
    </citation>
    <scope>NUCLEOTIDE SEQUENCE [LARGE SCALE GENOMIC DNA]</scope>
    <source>
        <strain evidence="2 3">ATCC 22711</strain>
    </source>
</reference>
<feature type="compositionally biased region" description="Low complexity" evidence="1">
    <location>
        <begin position="68"/>
        <end position="79"/>
    </location>
</feature>